<protein>
    <submittedName>
        <fullName evidence="1">Uncharacterized protein</fullName>
    </submittedName>
</protein>
<dbReference type="EMBL" id="JAIWYP010000012">
    <property type="protein sequence ID" value="KAH3730269.1"/>
    <property type="molecule type" value="Genomic_DNA"/>
</dbReference>
<evidence type="ECO:0000313" key="2">
    <source>
        <dbReference type="Proteomes" id="UP000828390"/>
    </source>
</evidence>
<reference evidence="1" key="2">
    <citation type="submission" date="2020-11" db="EMBL/GenBank/DDBJ databases">
        <authorList>
            <person name="McCartney M.A."/>
            <person name="Auch B."/>
            <person name="Kono T."/>
            <person name="Mallez S."/>
            <person name="Becker A."/>
            <person name="Gohl D.M."/>
            <person name="Silverstein K.A.T."/>
            <person name="Koren S."/>
            <person name="Bechman K.B."/>
            <person name="Herman A."/>
            <person name="Abrahante J.E."/>
            <person name="Garbe J."/>
        </authorList>
    </citation>
    <scope>NUCLEOTIDE SEQUENCE</scope>
    <source>
        <strain evidence="1">Duluth1</strain>
        <tissue evidence="1">Whole animal</tissue>
    </source>
</reference>
<comment type="caution">
    <text evidence="1">The sequence shown here is derived from an EMBL/GenBank/DDBJ whole genome shotgun (WGS) entry which is preliminary data.</text>
</comment>
<proteinExistence type="predicted"/>
<sequence>MSESELMNAADGSLLDISLEELCTSKRFSCGICEASYARKAYTILIQFLTTFGKYWMNTT</sequence>
<gene>
    <name evidence="1" type="ORF">DPMN_056252</name>
</gene>
<dbReference type="Proteomes" id="UP000828390">
    <property type="component" value="Unassembled WGS sequence"/>
</dbReference>
<organism evidence="1 2">
    <name type="scientific">Dreissena polymorpha</name>
    <name type="common">Zebra mussel</name>
    <name type="synonym">Mytilus polymorpha</name>
    <dbReference type="NCBI Taxonomy" id="45954"/>
    <lineage>
        <taxon>Eukaryota</taxon>
        <taxon>Metazoa</taxon>
        <taxon>Spiralia</taxon>
        <taxon>Lophotrochozoa</taxon>
        <taxon>Mollusca</taxon>
        <taxon>Bivalvia</taxon>
        <taxon>Autobranchia</taxon>
        <taxon>Heteroconchia</taxon>
        <taxon>Euheterodonta</taxon>
        <taxon>Imparidentia</taxon>
        <taxon>Neoheterodontei</taxon>
        <taxon>Myida</taxon>
        <taxon>Dreissenoidea</taxon>
        <taxon>Dreissenidae</taxon>
        <taxon>Dreissena</taxon>
    </lineage>
</organism>
<evidence type="ECO:0000313" key="1">
    <source>
        <dbReference type="EMBL" id="KAH3730269.1"/>
    </source>
</evidence>
<reference evidence="1" key="1">
    <citation type="journal article" date="2019" name="bioRxiv">
        <title>The Genome of the Zebra Mussel, Dreissena polymorpha: A Resource for Invasive Species Research.</title>
        <authorList>
            <person name="McCartney M.A."/>
            <person name="Auch B."/>
            <person name="Kono T."/>
            <person name="Mallez S."/>
            <person name="Zhang Y."/>
            <person name="Obille A."/>
            <person name="Becker A."/>
            <person name="Abrahante J.E."/>
            <person name="Garbe J."/>
            <person name="Badalamenti J.P."/>
            <person name="Herman A."/>
            <person name="Mangelson H."/>
            <person name="Liachko I."/>
            <person name="Sullivan S."/>
            <person name="Sone E.D."/>
            <person name="Koren S."/>
            <person name="Silverstein K.A.T."/>
            <person name="Beckman K.B."/>
            <person name="Gohl D.M."/>
        </authorList>
    </citation>
    <scope>NUCLEOTIDE SEQUENCE</scope>
    <source>
        <strain evidence="1">Duluth1</strain>
        <tissue evidence="1">Whole animal</tissue>
    </source>
</reference>
<name>A0A9D4HT02_DREPO</name>
<accession>A0A9D4HT02</accession>
<dbReference type="AlphaFoldDB" id="A0A9D4HT02"/>
<keyword evidence="2" id="KW-1185">Reference proteome</keyword>